<dbReference type="Proteomes" id="UP000254280">
    <property type="component" value="Unassembled WGS sequence"/>
</dbReference>
<evidence type="ECO:0000256" key="3">
    <source>
        <dbReference type="PROSITE-ProRule" id="PRU00339"/>
    </source>
</evidence>
<dbReference type="PANTHER" id="PTHR44858">
    <property type="entry name" value="TETRATRICOPEPTIDE REPEAT PROTEIN 6"/>
    <property type="match status" value="1"/>
</dbReference>
<dbReference type="InterPro" id="IPR013105">
    <property type="entry name" value="TPR_2"/>
</dbReference>
<dbReference type="PROSITE" id="PS50005">
    <property type="entry name" value="TPR"/>
    <property type="match status" value="2"/>
</dbReference>
<evidence type="ECO:0000256" key="4">
    <source>
        <dbReference type="SAM" id="SignalP"/>
    </source>
</evidence>
<dbReference type="InterPro" id="IPR011990">
    <property type="entry name" value="TPR-like_helical_dom_sf"/>
</dbReference>
<organism evidence="5 6">
    <name type="scientific">[Pasteurella] mairii</name>
    <dbReference type="NCBI Taxonomy" id="757"/>
    <lineage>
        <taxon>Bacteria</taxon>
        <taxon>Pseudomonadati</taxon>
        <taxon>Pseudomonadota</taxon>
        <taxon>Gammaproteobacteria</taxon>
        <taxon>Pasteurellales</taxon>
        <taxon>Pasteurellaceae</taxon>
    </lineage>
</organism>
<keyword evidence="6" id="KW-1185">Reference proteome</keyword>
<evidence type="ECO:0000313" key="6">
    <source>
        <dbReference type="Proteomes" id="UP000254280"/>
    </source>
</evidence>
<dbReference type="PANTHER" id="PTHR44858:SF1">
    <property type="entry name" value="UDP-N-ACETYLGLUCOSAMINE--PEPTIDE N-ACETYLGLUCOSAMINYLTRANSFERASE SPINDLY-RELATED"/>
    <property type="match status" value="1"/>
</dbReference>
<feature type="chain" id="PRO_5016672801" evidence="4">
    <location>
        <begin position="26"/>
        <end position="181"/>
    </location>
</feature>
<reference evidence="5 6" key="1">
    <citation type="submission" date="2018-06" db="EMBL/GenBank/DDBJ databases">
        <authorList>
            <consortium name="Pathogen Informatics"/>
            <person name="Doyle S."/>
        </authorList>
    </citation>
    <scope>NUCLEOTIDE SEQUENCE [LARGE SCALE GENOMIC DNA]</scope>
    <source>
        <strain evidence="5 6">NCTC10699</strain>
    </source>
</reference>
<dbReference type="AlphaFoldDB" id="A0A379B2N0"/>
<dbReference type="InterPro" id="IPR019734">
    <property type="entry name" value="TPR_rpt"/>
</dbReference>
<dbReference type="Pfam" id="PF07719">
    <property type="entry name" value="TPR_2"/>
    <property type="match status" value="1"/>
</dbReference>
<dbReference type="Gene3D" id="1.25.40.10">
    <property type="entry name" value="Tetratricopeptide repeat domain"/>
    <property type="match status" value="1"/>
</dbReference>
<evidence type="ECO:0000256" key="1">
    <source>
        <dbReference type="ARBA" id="ARBA00022737"/>
    </source>
</evidence>
<dbReference type="SMART" id="SM00028">
    <property type="entry name" value="TPR"/>
    <property type="match status" value="3"/>
</dbReference>
<proteinExistence type="predicted"/>
<evidence type="ECO:0000313" key="5">
    <source>
        <dbReference type="EMBL" id="SUB32885.1"/>
    </source>
</evidence>
<feature type="repeat" description="TPR" evidence="3">
    <location>
        <begin position="36"/>
        <end position="69"/>
    </location>
</feature>
<dbReference type="InterPro" id="IPR013360">
    <property type="entry name" value="Pilus_4_PilW"/>
</dbReference>
<feature type="signal peptide" evidence="4">
    <location>
        <begin position="1"/>
        <end position="25"/>
    </location>
</feature>
<dbReference type="SUPFAM" id="SSF48452">
    <property type="entry name" value="TPR-like"/>
    <property type="match status" value="1"/>
</dbReference>
<keyword evidence="2 3" id="KW-0802">TPR repeat</keyword>
<feature type="repeat" description="TPR" evidence="3">
    <location>
        <begin position="70"/>
        <end position="103"/>
    </location>
</feature>
<sequence>MQRRYFKWFNFGFFPFLLVACVSQAPQQDFDKQEAAKARVELGLGYLAQQQVSQAKLNLDKALSYAPEYYLVHSALAYYHQMQGEVEQAEKSYQTAIKLDKNQGDTFNNYGTFLCSHGRFDEAYQQFQSALDTPNYYHQAETYENIALCALSAQDIPRFQQHLALLEKVSPPRAASLRQMQ</sequence>
<dbReference type="PROSITE" id="PS51257">
    <property type="entry name" value="PROKAR_LIPOPROTEIN"/>
    <property type="match status" value="1"/>
</dbReference>
<dbReference type="InterPro" id="IPR050498">
    <property type="entry name" value="Ycf3"/>
</dbReference>
<dbReference type="NCBIfam" id="TIGR02521">
    <property type="entry name" value="type_IV_pilW"/>
    <property type="match status" value="1"/>
</dbReference>
<dbReference type="OrthoDB" id="9814042at2"/>
<dbReference type="EMBL" id="UGSS01000002">
    <property type="protein sequence ID" value="SUB32885.1"/>
    <property type="molecule type" value="Genomic_DNA"/>
</dbReference>
<evidence type="ECO:0000256" key="2">
    <source>
        <dbReference type="ARBA" id="ARBA00022803"/>
    </source>
</evidence>
<name>A0A379B2N0_9PAST</name>
<keyword evidence="4" id="KW-0732">Signal</keyword>
<protein>
    <submittedName>
        <fullName evidence="5">Tetratricopeptide-like helical family protein</fullName>
    </submittedName>
</protein>
<accession>A0A379B2N0</accession>
<keyword evidence="1" id="KW-0677">Repeat</keyword>
<gene>
    <name evidence="5" type="ORF">NCTC10699_00478</name>
</gene>